<keyword evidence="9" id="KW-1185">Reference proteome</keyword>
<feature type="region of interest" description="Disordered" evidence="7">
    <location>
        <begin position="127"/>
        <end position="218"/>
    </location>
</feature>
<dbReference type="InterPro" id="IPR040050">
    <property type="entry name" value="ZNF830-like"/>
</dbReference>
<evidence type="ECO:0000256" key="4">
    <source>
        <dbReference type="ARBA" id="ARBA00022833"/>
    </source>
</evidence>
<accession>A0A9Q3ETU9</accession>
<evidence type="ECO:0000256" key="7">
    <source>
        <dbReference type="SAM" id="MobiDB-lite"/>
    </source>
</evidence>
<evidence type="ECO:0000313" key="9">
    <source>
        <dbReference type="Proteomes" id="UP000765509"/>
    </source>
</evidence>
<sequence length="334" mass="38019">MNCQVSGRLRALVPASLLGLARQAEKDRKAIRGCRRHCQSEVRRRSPPTWQEVHRRHHHSAQKMSSKSLRSLMKDRQLAKRIQHQFAKYDSLGRLTCTICLGVVVKSEALWPSHLTSKPHRLNLQRHQSNTNNHLETNPQASSLSKRKPDDPLEHHTDADSPQGKKVRFKAPSPTDGNPETPPSETVQSGLPSDFFDDPSQAPDLSKKEDPSAEEDPEWEAFQAVLNTSSDDTSANLFAQASQIAEPVFYPLNPDSEETSPHNIEIANEIEHGKEEEEVEEDPIEKKIKEEKEEIMYRIQNEEREQLEADERVLRMKARINAFRASRKKAAKAN</sequence>
<feature type="compositionally biased region" description="Polar residues" evidence="7">
    <location>
        <begin position="175"/>
        <end position="191"/>
    </location>
</feature>
<dbReference type="GO" id="GO:0033314">
    <property type="term" value="P:mitotic DNA replication checkpoint signaling"/>
    <property type="evidence" value="ECO:0007669"/>
    <property type="project" value="TreeGrafter"/>
</dbReference>
<proteinExistence type="predicted"/>
<protein>
    <recommendedName>
        <fullName evidence="10">Coiled-coil domain-containing protein 16</fullName>
    </recommendedName>
</protein>
<dbReference type="Proteomes" id="UP000765509">
    <property type="component" value="Unassembled WGS sequence"/>
</dbReference>
<evidence type="ECO:0000256" key="1">
    <source>
        <dbReference type="ARBA" id="ARBA00004123"/>
    </source>
</evidence>
<reference evidence="8" key="1">
    <citation type="submission" date="2021-03" db="EMBL/GenBank/DDBJ databases">
        <title>Draft genome sequence of rust myrtle Austropuccinia psidii MF-1, a brazilian biotype.</title>
        <authorList>
            <person name="Quecine M.C."/>
            <person name="Pachon D.M.R."/>
            <person name="Bonatelli M.L."/>
            <person name="Correr F.H."/>
            <person name="Franceschini L.M."/>
            <person name="Leite T.F."/>
            <person name="Margarido G.R.A."/>
            <person name="Almeida C.A."/>
            <person name="Ferrarezi J.A."/>
            <person name="Labate C.A."/>
        </authorList>
    </citation>
    <scope>NUCLEOTIDE SEQUENCE</scope>
    <source>
        <strain evidence="8">MF-1</strain>
    </source>
</reference>
<keyword evidence="5" id="KW-0539">Nucleus</keyword>
<gene>
    <name evidence="8" type="ORF">O181_064526</name>
</gene>
<dbReference type="OrthoDB" id="77607at2759"/>
<evidence type="ECO:0000256" key="6">
    <source>
        <dbReference type="SAM" id="Coils"/>
    </source>
</evidence>
<evidence type="ECO:0008006" key="10">
    <source>
        <dbReference type="Google" id="ProtNLM"/>
    </source>
</evidence>
<dbReference type="GO" id="GO:0005681">
    <property type="term" value="C:spliceosomal complex"/>
    <property type="evidence" value="ECO:0007669"/>
    <property type="project" value="InterPro"/>
</dbReference>
<keyword evidence="6" id="KW-0175">Coiled coil</keyword>
<keyword evidence="2" id="KW-0479">Metal-binding</keyword>
<keyword evidence="3" id="KW-0863">Zinc-finger</keyword>
<evidence type="ECO:0000256" key="5">
    <source>
        <dbReference type="ARBA" id="ARBA00023242"/>
    </source>
</evidence>
<dbReference type="EMBL" id="AVOT02031301">
    <property type="protein sequence ID" value="MBW0524811.1"/>
    <property type="molecule type" value="Genomic_DNA"/>
</dbReference>
<comment type="caution">
    <text evidence="8">The sequence shown here is derived from an EMBL/GenBank/DDBJ whole genome shotgun (WGS) entry which is preliminary data.</text>
</comment>
<dbReference type="PANTHER" id="PTHR13278">
    <property type="entry name" value="ZINC FINGER PROTEIN 830"/>
    <property type="match status" value="1"/>
</dbReference>
<organism evidence="8 9">
    <name type="scientific">Austropuccinia psidii MF-1</name>
    <dbReference type="NCBI Taxonomy" id="1389203"/>
    <lineage>
        <taxon>Eukaryota</taxon>
        <taxon>Fungi</taxon>
        <taxon>Dikarya</taxon>
        <taxon>Basidiomycota</taxon>
        <taxon>Pucciniomycotina</taxon>
        <taxon>Pucciniomycetes</taxon>
        <taxon>Pucciniales</taxon>
        <taxon>Sphaerophragmiaceae</taxon>
        <taxon>Austropuccinia</taxon>
    </lineage>
</organism>
<feature type="coiled-coil region" evidence="6">
    <location>
        <begin position="274"/>
        <end position="319"/>
    </location>
</feature>
<dbReference type="GO" id="GO:0008270">
    <property type="term" value="F:zinc ion binding"/>
    <property type="evidence" value="ECO:0007669"/>
    <property type="project" value="UniProtKB-KW"/>
</dbReference>
<feature type="region of interest" description="Disordered" evidence="7">
    <location>
        <begin position="45"/>
        <end position="68"/>
    </location>
</feature>
<keyword evidence="4" id="KW-0862">Zinc</keyword>
<dbReference type="GO" id="GO:0033260">
    <property type="term" value="P:nuclear DNA replication"/>
    <property type="evidence" value="ECO:0007669"/>
    <property type="project" value="TreeGrafter"/>
</dbReference>
<feature type="compositionally biased region" description="Polar residues" evidence="7">
    <location>
        <begin position="127"/>
        <end position="144"/>
    </location>
</feature>
<name>A0A9Q3ETU9_9BASI</name>
<dbReference type="PANTHER" id="PTHR13278:SF0">
    <property type="entry name" value="ZINC FINGER PROTEIN 830"/>
    <property type="match status" value="1"/>
</dbReference>
<evidence type="ECO:0000256" key="3">
    <source>
        <dbReference type="ARBA" id="ARBA00022771"/>
    </source>
</evidence>
<dbReference type="GO" id="GO:0044773">
    <property type="term" value="P:mitotic DNA damage checkpoint signaling"/>
    <property type="evidence" value="ECO:0007669"/>
    <property type="project" value="TreeGrafter"/>
</dbReference>
<feature type="compositionally biased region" description="Basic and acidic residues" evidence="7">
    <location>
        <begin position="147"/>
        <end position="159"/>
    </location>
</feature>
<dbReference type="AlphaFoldDB" id="A0A9Q3ETU9"/>
<evidence type="ECO:0000256" key="2">
    <source>
        <dbReference type="ARBA" id="ARBA00022723"/>
    </source>
</evidence>
<evidence type="ECO:0000313" key="8">
    <source>
        <dbReference type="EMBL" id="MBW0524811.1"/>
    </source>
</evidence>
<comment type="subcellular location">
    <subcellularLocation>
        <location evidence="1">Nucleus</location>
    </subcellularLocation>
</comment>
<dbReference type="GO" id="GO:0003676">
    <property type="term" value="F:nucleic acid binding"/>
    <property type="evidence" value="ECO:0007669"/>
    <property type="project" value="InterPro"/>
</dbReference>